<dbReference type="InterPro" id="IPR032675">
    <property type="entry name" value="LRR_dom_sf"/>
</dbReference>
<reference evidence="6" key="1">
    <citation type="submission" date="2020-07" db="EMBL/GenBank/DDBJ databases">
        <authorList>
            <person name="Lin J."/>
        </authorList>
    </citation>
    <scope>NUCLEOTIDE SEQUENCE</scope>
</reference>
<evidence type="ECO:0000256" key="1">
    <source>
        <dbReference type="ARBA" id="ARBA00004370"/>
    </source>
</evidence>
<dbReference type="AlphaFoldDB" id="A0A6V7Q7P7"/>
<dbReference type="GO" id="GO:0016020">
    <property type="term" value="C:membrane"/>
    <property type="evidence" value="ECO:0007669"/>
    <property type="project" value="UniProtKB-SubCell"/>
</dbReference>
<dbReference type="InterPro" id="IPR011009">
    <property type="entry name" value="Kinase-like_dom_sf"/>
</dbReference>
<dbReference type="InterPro" id="IPR046959">
    <property type="entry name" value="PRK1-6/SRF4-like"/>
</dbReference>
<name>A0A6V7Q7P7_ANACO</name>
<dbReference type="SUPFAM" id="SSF56112">
    <property type="entry name" value="Protein kinase-like (PK-like)"/>
    <property type="match status" value="1"/>
</dbReference>
<dbReference type="SUPFAM" id="SSF52058">
    <property type="entry name" value="L domain-like"/>
    <property type="match status" value="1"/>
</dbReference>
<dbReference type="PANTHER" id="PTHR48007">
    <property type="entry name" value="LEUCINE-RICH REPEAT RECEPTOR-LIKE PROTEIN KINASE PXC1"/>
    <property type="match status" value="1"/>
</dbReference>
<organism evidence="6">
    <name type="scientific">Ananas comosus var. bracteatus</name>
    <name type="common">red pineapple</name>
    <dbReference type="NCBI Taxonomy" id="296719"/>
    <lineage>
        <taxon>Eukaryota</taxon>
        <taxon>Viridiplantae</taxon>
        <taxon>Streptophyta</taxon>
        <taxon>Embryophyta</taxon>
        <taxon>Tracheophyta</taxon>
        <taxon>Spermatophyta</taxon>
        <taxon>Magnoliopsida</taxon>
        <taxon>Liliopsida</taxon>
        <taxon>Poales</taxon>
        <taxon>Bromeliaceae</taxon>
        <taxon>Bromelioideae</taxon>
        <taxon>Ananas</taxon>
    </lineage>
</organism>
<gene>
    <name evidence="6" type="ORF">CB5_LOCUS22148</name>
</gene>
<feature type="signal peptide" evidence="4">
    <location>
        <begin position="1"/>
        <end position="18"/>
    </location>
</feature>
<dbReference type="PANTHER" id="PTHR48007:SF76">
    <property type="entry name" value="OS03G0145102 PROTEIN"/>
    <property type="match status" value="1"/>
</dbReference>
<keyword evidence="3" id="KW-0677">Repeat</keyword>
<sequence>MEGFHALIFLIILLYVISTDQYATHGIEPAASDCAALLSFKSLVDDDPFGALSSWNNGSLHYCRWRGVSCGRHHPDRVTALDLKSLRLAGLISPAVANLTFIQRIDLSDNMLDRSIPEELGSLRRLRYLNLKYGMGCKPSRLGDVYSFGILLLEMFTGMSPVDDMFKDGLSLRGYVRAAAASPEHLMDIIDRKLHSADNDIAYQEECVRDCVVLLFDCSLSCSNELPYERCDMTKVLKVLSAARERLLS</sequence>
<keyword evidence="4" id="KW-0732">Signal</keyword>
<feature type="chain" id="PRO_5028218271" description="Leucine-rich repeat-containing N-terminal plant-type domain-containing protein" evidence="4">
    <location>
        <begin position="19"/>
        <end position="249"/>
    </location>
</feature>
<evidence type="ECO:0000256" key="3">
    <source>
        <dbReference type="ARBA" id="ARBA00022737"/>
    </source>
</evidence>
<dbReference type="Gene3D" id="3.80.10.10">
    <property type="entry name" value="Ribonuclease Inhibitor"/>
    <property type="match status" value="1"/>
</dbReference>
<protein>
    <recommendedName>
        <fullName evidence="5">Leucine-rich repeat-containing N-terminal plant-type domain-containing protein</fullName>
    </recommendedName>
</protein>
<keyword evidence="2" id="KW-0433">Leucine-rich repeat</keyword>
<proteinExistence type="predicted"/>
<comment type="subcellular location">
    <subcellularLocation>
        <location evidence="1">Membrane</location>
    </subcellularLocation>
</comment>
<accession>A0A6V7Q7P7</accession>
<dbReference type="Pfam" id="PF08263">
    <property type="entry name" value="LRRNT_2"/>
    <property type="match status" value="1"/>
</dbReference>
<dbReference type="InterPro" id="IPR013210">
    <property type="entry name" value="LRR_N_plant-typ"/>
</dbReference>
<dbReference type="EMBL" id="LR862133">
    <property type="protein sequence ID" value="CAD1838937.1"/>
    <property type="molecule type" value="Genomic_DNA"/>
</dbReference>
<feature type="domain" description="Leucine-rich repeat-containing N-terminal plant-type" evidence="5">
    <location>
        <begin position="31"/>
        <end position="70"/>
    </location>
</feature>
<dbReference type="Gene3D" id="1.10.510.10">
    <property type="entry name" value="Transferase(Phosphotransferase) domain 1"/>
    <property type="match status" value="1"/>
</dbReference>
<evidence type="ECO:0000256" key="4">
    <source>
        <dbReference type="SAM" id="SignalP"/>
    </source>
</evidence>
<evidence type="ECO:0000259" key="5">
    <source>
        <dbReference type="Pfam" id="PF08263"/>
    </source>
</evidence>
<evidence type="ECO:0000256" key="2">
    <source>
        <dbReference type="ARBA" id="ARBA00022614"/>
    </source>
</evidence>
<evidence type="ECO:0000313" key="6">
    <source>
        <dbReference type="EMBL" id="CAD1838937.1"/>
    </source>
</evidence>